<organism evidence="6 7">
    <name type="scientific">Paludisphaera borealis</name>
    <dbReference type="NCBI Taxonomy" id="1387353"/>
    <lineage>
        <taxon>Bacteria</taxon>
        <taxon>Pseudomonadati</taxon>
        <taxon>Planctomycetota</taxon>
        <taxon>Planctomycetia</taxon>
        <taxon>Isosphaerales</taxon>
        <taxon>Isosphaeraceae</taxon>
        <taxon>Paludisphaera</taxon>
    </lineage>
</organism>
<dbReference type="PRINTS" id="PR00834">
    <property type="entry name" value="PROTEASES2C"/>
</dbReference>
<dbReference type="GO" id="GO:0006508">
    <property type="term" value="P:proteolysis"/>
    <property type="evidence" value="ECO:0007669"/>
    <property type="project" value="UniProtKB-KW"/>
</dbReference>
<dbReference type="PANTHER" id="PTHR43343">
    <property type="entry name" value="PEPTIDASE S12"/>
    <property type="match status" value="1"/>
</dbReference>
<dbReference type="Proteomes" id="UP000186309">
    <property type="component" value="Chromosome"/>
</dbReference>
<evidence type="ECO:0000256" key="3">
    <source>
        <dbReference type="ARBA" id="ARBA00022801"/>
    </source>
</evidence>
<accession>A0A1U7CV55</accession>
<keyword evidence="7" id="KW-1185">Reference proteome</keyword>
<evidence type="ECO:0000313" key="6">
    <source>
        <dbReference type="EMBL" id="APW62788.1"/>
    </source>
</evidence>
<dbReference type="InterPro" id="IPR009003">
    <property type="entry name" value="Peptidase_S1_PA"/>
</dbReference>
<keyword evidence="5" id="KW-0732">Signal</keyword>
<dbReference type="STRING" id="1387353.BSF38_04341"/>
<proteinExistence type="inferred from homology"/>
<feature type="compositionally biased region" description="Basic and acidic residues" evidence="4">
    <location>
        <begin position="312"/>
        <end position="323"/>
    </location>
</feature>
<dbReference type="InterPro" id="IPR043504">
    <property type="entry name" value="Peptidase_S1_PA_chymotrypsin"/>
</dbReference>
<feature type="signal peptide" evidence="5">
    <location>
        <begin position="1"/>
        <end position="22"/>
    </location>
</feature>
<evidence type="ECO:0000256" key="2">
    <source>
        <dbReference type="ARBA" id="ARBA00022670"/>
    </source>
</evidence>
<evidence type="ECO:0000313" key="7">
    <source>
        <dbReference type="Proteomes" id="UP000186309"/>
    </source>
</evidence>
<dbReference type="AlphaFoldDB" id="A0A1U7CV55"/>
<dbReference type="GO" id="GO:0004252">
    <property type="term" value="F:serine-type endopeptidase activity"/>
    <property type="evidence" value="ECO:0007669"/>
    <property type="project" value="InterPro"/>
</dbReference>
<keyword evidence="2 6" id="KW-0645">Protease</keyword>
<feature type="chain" id="PRO_5012211308" evidence="5">
    <location>
        <begin position="23"/>
        <end position="351"/>
    </location>
</feature>
<feature type="region of interest" description="Disordered" evidence="4">
    <location>
        <begin position="302"/>
        <end position="351"/>
    </location>
</feature>
<sequence length="351" mass="37022">MLGHRAIGAASLLCLAVGTAYAGVFETLVLKDGQRVTGDVVAEKPNALYVDLGYDLLRIPRDQIARRAKVDEAAAGPVAAAVGVDADPSGFYSTGVLKPSAVKEVVAKFGEAVVSIETPSGKGSGFLINDSGFAITNAHVIEGETRISAILYQNIPGGGLARRRIDDVEIVALNPFFDLALIKLPLPADLKPNHVVLGNGEDVNTGDSVFAVGNPLGLERTVTQGIVSSRSRNLEGQLYLQTDTAINPGNSGGPLFNQRGEVIGVTSRGARADMADNLGFAIPVAYVKDFLRHREAFSYDKTNPNSGYRYLDPPRRMRREKPEGLSSAQAHAAAAVKDKAQTDATGSGPKS</sequence>
<dbReference type="KEGG" id="pbor:BSF38_04341"/>
<keyword evidence="3" id="KW-0378">Hydrolase</keyword>
<protein>
    <submittedName>
        <fullName evidence="6">Serine protease HhoA</fullName>
    </submittedName>
</protein>
<dbReference type="Pfam" id="PF13365">
    <property type="entry name" value="Trypsin_2"/>
    <property type="match status" value="1"/>
</dbReference>
<dbReference type="EMBL" id="CP019082">
    <property type="protein sequence ID" value="APW62788.1"/>
    <property type="molecule type" value="Genomic_DNA"/>
</dbReference>
<evidence type="ECO:0000256" key="5">
    <source>
        <dbReference type="SAM" id="SignalP"/>
    </source>
</evidence>
<dbReference type="InterPro" id="IPR001940">
    <property type="entry name" value="Peptidase_S1C"/>
</dbReference>
<name>A0A1U7CV55_9BACT</name>
<dbReference type="Gene3D" id="2.40.10.10">
    <property type="entry name" value="Trypsin-like serine proteases"/>
    <property type="match status" value="2"/>
</dbReference>
<gene>
    <name evidence="6" type="primary">hhoA</name>
    <name evidence="6" type="ORF">BSF38_04341</name>
</gene>
<dbReference type="SUPFAM" id="SSF50494">
    <property type="entry name" value="Trypsin-like serine proteases"/>
    <property type="match status" value="1"/>
</dbReference>
<dbReference type="PANTHER" id="PTHR43343:SF3">
    <property type="entry name" value="PROTEASE DO-LIKE 8, CHLOROPLASTIC"/>
    <property type="match status" value="1"/>
</dbReference>
<evidence type="ECO:0000256" key="1">
    <source>
        <dbReference type="ARBA" id="ARBA00010541"/>
    </source>
</evidence>
<evidence type="ECO:0000256" key="4">
    <source>
        <dbReference type="SAM" id="MobiDB-lite"/>
    </source>
</evidence>
<dbReference type="InterPro" id="IPR051201">
    <property type="entry name" value="Chloro_Bact_Ser_Proteases"/>
</dbReference>
<comment type="similarity">
    <text evidence="1">Belongs to the peptidase S1C family.</text>
</comment>
<reference evidence="7" key="1">
    <citation type="submission" date="2016-12" db="EMBL/GenBank/DDBJ databases">
        <title>Comparative genomics of four Isosphaeraceae planctomycetes: a common pool of plasmids and glycoside hydrolase genes.</title>
        <authorList>
            <person name="Ivanova A."/>
        </authorList>
    </citation>
    <scope>NUCLEOTIDE SEQUENCE [LARGE SCALE GENOMIC DNA]</scope>
    <source>
        <strain evidence="7">PX4</strain>
    </source>
</reference>